<proteinExistence type="predicted"/>
<dbReference type="EMBL" id="RIAX01000006">
    <property type="protein sequence ID" value="RNF39380.1"/>
    <property type="molecule type" value="Genomic_DNA"/>
</dbReference>
<dbReference type="AlphaFoldDB" id="A0A3M8P7Y6"/>
<sequence>MPIIGSKITIIGEQSGLYVLVRVYTRHTEQWLMDGAARNGVKVYPTSPYFFSSAREPLLQLCFSNLTFEQIEEGIKTIKKLGNSFKNTEKSCAVNQRHSSNNLKGSLFFPLFSTSTLASDKPSYVN</sequence>
<evidence type="ECO:0000313" key="1">
    <source>
        <dbReference type="EMBL" id="RNF39380.1"/>
    </source>
</evidence>
<organism evidence="1 2">
    <name type="scientific">Planococcus salinus</name>
    <dbReference type="NCBI Taxonomy" id="1848460"/>
    <lineage>
        <taxon>Bacteria</taxon>
        <taxon>Bacillati</taxon>
        <taxon>Bacillota</taxon>
        <taxon>Bacilli</taxon>
        <taxon>Bacillales</taxon>
        <taxon>Caryophanaceae</taxon>
        <taxon>Planococcus</taxon>
    </lineage>
</organism>
<dbReference type="InterPro" id="IPR015424">
    <property type="entry name" value="PyrdxlP-dep_Trfase"/>
</dbReference>
<keyword evidence="2" id="KW-1185">Reference proteome</keyword>
<gene>
    <name evidence="1" type="ORF">EEX84_09860</name>
</gene>
<protein>
    <recommendedName>
        <fullName evidence="3">Aminotransferase class I/II-fold pyridoxal phosphate-dependent enzyme</fullName>
    </recommendedName>
</protein>
<dbReference type="Proteomes" id="UP000275473">
    <property type="component" value="Unassembled WGS sequence"/>
</dbReference>
<name>A0A3M8P7Y6_9BACL</name>
<dbReference type="InterPro" id="IPR015422">
    <property type="entry name" value="PyrdxlP-dep_Trfase_small"/>
</dbReference>
<accession>A0A3M8P7Y6</accession>
<reference evidence="1 2" key="1">
    <citation type="journal article" date="2018" name="Int. J. Syst. Evol. Microbiol.">
        <title>Planococcus salinus sp. nov., a moderately halophilic bacterium isolated from a saline-alkali soil.</title>
        <authorList>
            <person name="Gan L."/>
        </authorList>
    </citation>
    <scope>NUCLEOTIDE SEQUENCE [LARGE SCALE GENOMIC DNA]</scope>
    <source>
        <strain evidence="1 2">LCB217</strain>
    </source>
</reference>
<dbReference type="Gene3D" id="3.90.1150.10">
    <property type="entry name" value="Aspartate Aminotransferase, domain 1"/>
    <property type="match status" value="1"/>
</dbReference>
<evidence type="ECO:0000313" key="2">
    <source>
        <dbReference type="Proteomes" id="UP000275473"/>
    </source>
</evidence>
<dbReference type="SUPFAM" id="SSF53383">
    <property type="entry name" value="PLP-dependent transferases"/>
    <property type="match status" value="1"/>
</dbReference>
<evidence type="ECO:0008006" key="3">
    <source>
        <dbReference type="Google" id="ProtNLM"/>
    </source>
</evidence>
<comment type="caution">
    <text evidence="1">The sequence shown here is derived from an EMBL/GenBank/DDBJ whole genome shotgun (WGS) entry which is preliminary data.</text>
</comment>